<dbReference type="PROSITE" id="PS51372">
    <property type="entry name" value="PRD_2"/>
    <property type="match status" value="2"/>
</dbReference>
<keyword evidence="4" id="KW-1185">Reference proteome</keyword>
<dbReference type="InterPro" id="IPR050661">
    <property type="entry name" value="BglG_antiterminators"/>
</dbReference>
<protein>
    <submittedName>
        <fullName evidence="3">PRD domain-containing protein</fullName>
    </submittedName>
</protein>
<comment type="caution">
    <text evidence="3">The sequence shown here is derived from an EMBL/GenBank/DDBJ whole genome shotgun (WGS) entry which is preliminary data.</text>
</comment>
<organism evidence="3 4">
    <name type="scientific">Herbiconiux oxytropis</name>
    <dbReference type="NCBI Taxonomy" id="2970915"/>
    <lineage>
        <taxon>Bacteria</taxon>
        <taxon>Bacillati</taxon>
        <taxon>Actinomycetota</taxon>
        <taxon>Actinomycetes</taxon>
        <taxon>Micrococcales</taxon>
        <taxon>Microbacteriaceae</taxon>
        <taxon>Herbiconiux</taxon>
    </lineage>
</organism>
<dbReference type="AlphaFoldDB" id="A0AA41XJ79"/>
<dbReference type="InterPro" id="IPR004341">
    <property type="entry name" value="CAT_RNA-bd_dom"/>
</dbReference>
<dbReference type="GO" id="GO:0006355">
    <property type="term" value="P:regulation of DNA-templated transcription"/>
    <property type="evidence" value="ECO:0007669"/>
    <property type="project" value="InterPro"/>
</dbReference>
<sequence length="281" mass="30483">MQTIKKVLNSSVVLAVDENGSELVVLGKGIGYGRKPGEIVAPDDANQVFVSLPDSDQQNLVELLTQIPGEIVEVTRSIVALASAEGLELDPHIYLSLTDHLGFAVERQRKGLVTVNRLAWEVRAIYPRQYAIGVRGVSLLQSRLGVELPEEEGANIAFHLVNADAGNAGVDSLRIVTLVSQVASIVTHSTGVQLHGSDPEGNDLHGARFVAHLQYFARRFFDGKLATSPDDFLFTSLSARYPAAVAAAERVRTLVEQEYGERLPNEEIAFLALHIARVLDA</sequence>
<reference evidence="3" key="1">
    <citation type="submission" date="2022-08" db="EMBL/GenBank/DDBJ databases">
        <authorList>
            <person name="Deng Y."/>
            <person name="Han X.-F."/>
            <person name="Zhang Y.-Q."/>
        </authorList>
    </citation>
    <scope>NUCLEOTIDE SEQUENCE</scope>
    <source>
        <strain evidence="3">CPCC 203407</strain>
    </source>
</reference>
<accession>A0AA41XJ79</accession>
<dbReference type="Pfam" id="PF00874">
    <property type="entry name" value="PRD"/>
    <property type="match status" value="2"/>
</dbReference>
<dbReference type="PANTHER" id="PTHR30185">
    <property type="entry name" value="CRYPTIC BETA-GLUCOSIDE BGL OPERON ANTITERMINATOR"/>
    <property type="match status" value="1"/>
</dbReference>
<evidence type="ECO:0000313" key="3">
    <source>
        <dbReference type="EMBL" id="MCS5727485.1"/>
    </source>
</evidence>
<dbReference type="InterPro" id="IPR036650">
    <property type="entry name" value="CAT_RNA-bd_dom_sf"/>
</dbReference>
<dbReference type="Gene3D" id="2.30.24.10">
    <property type="entry name" value="CAT RNA-binding domain"/>
    <property type="match status" value="1"/>
</dbReference>
<name>A0AA41XJ79_9MICO</name>
<evidence type="ECO:0000259" key="2">
    <source>
        <dbReference type="PROSITE" id="PS51372"/>
    </source>
</evidence>
<feature type="domain" description="PRD" evidence="2">
    <location>
        <begin position="66"/>
        <end position="170"/>
    </location>
</feature>
<feature type="domain" description="PRD" evidence="2">
    <location>
        <begin position="171"/>
        <end position="281"/>
    </location>
</feature>
<dbReference type="GO" id="GO:0003723">
    <property type="term" value="F:RNA binding"/>
    <property type="evidence" value="ECO:0007669"/>
    <property type="project" value="InterPro"/>
</dbReference>
<dbReference type="EMBL" id="JANLCK010000011">
    <property type="protein sequence ID" value="MCS5727485.1"/>
    <property type="molecule type" value="Genomic_DNA"/>
</dbReference>
<dbReference type="SMART" id="SM01061">
    <property type="entry name" value="CAT_RBD"/>
    <property type="match status" value="1"/>
</dbReference>
<dbReference type="InterPro" id="IPR036634">
    <property type="entry name" value="PRD_sf"/>
</dbReference>
<dbReference type="RefSeq" id="WP_259530475.1">
    <property type="nucleotide sequence ID" value="NZ_JANLCK010000011.1"/>
</dbReference>
<keyword evidence="1" id="KW-0677">Repeat</keyword>
<dbReference type="Proteomes" id="UP001165587">
    <property type="component" value="Unassembled WGS sequence"/>
</dbReference>
<dbReference type="PANTHER" id="PTHR30185:SF15">
    <property type="entry name" value="CRYPTIC BETA-GLUCOSIDE BGL OPERON ANTITERMINATOR"/>
    <property type="match status" value="1"/>
</dbReference>
<evidence type="ECO:0000256" key="1">
    <source>
        <dbReference type="ARBA" id="ARBA00022737"/>
    </source>
</evidence>
<dbReference type="Pfam" id="PF03123">
    <property type="entry name" value="CAT_RBD"/>
    <property type="match status" value="1"/>
</dbReference>
<dbReference type="InterPro" id="IPR011608">
    <property type="entry name" value="PRD"/>
</dbReference>
<evidence type="ECO:0000313" key="4">
    <source>
        <dbReference type="Proteomes" id="UP001165587"/>
    </source>
</evidence>
<gene>
    <name evidence="3" type="ORF">N1028_16440</name>
</gene>
<dbReference type="SUPFAM" id="SSF50151">
    <property type="entry name" value="SacY-like RNA-binding domain"/>
    <property type="match status" value="1"/>
</dbReference>
<proteinExistence type="predicted"/>
<dbReference type="SUPFAM" id="SSF63520">
    <property type="entry name" value="PTS-regulatory domain, PRD"/>
    <property type="match status" value="2"/>
</dbReference>
<dbReference type="Gene3D" id="1.10.1790.10">
    <property type="entry name" value="PRD domain"/>
    <property type="match status" value="2"/>
</dbReference>